<dbReference type="SUPFAM" id="SSF53720">
    <property type="entry name" value="ALDH-like"/>
    <property type="match status" value="1"/>
</dbReference>
<dbReference type="PANTHER" id="PTHR43570:SF16">
    <property type="entry name" value="ALDEHYDE DEHYDROGENASE TYPE III, ISOFORM Q"/>
    <property type="match status" value="1"/>
</dbReference>
<dbReference type="KEGG" id="mmau:NCTC10168_00181"/>
<dbReference type="AlphaFoldDB" id="A0A449B3T3"/>
<evidence type="ECO:0000256" key="6">
    <source>
        <dbReference type="RuleBase" id="RU003345"/>
    </source>
</evidence>
<dbReference type="RefSeq" id="WP_129646213.1">
    <property type="nucleotide sequence ID" value="NZ_LR215037.1"/>
</dbReference>
<reference evidence="8 9" key="1">
    <citation type="submission" date="2019-01" db="EMBL/GenBank/DDBJ databases">
        <authorList>
            <consortium name="Pathogen Informatics"/>
        </authorList>
    </citation>
    <scope>NUCLEOTIDE SEQUENCE [LARGE SCALE GENOMIC DNA]</scope>
    <source>
        <strain evidence="8 9">NCTC10168</strain>
    </source>
</reference>
<accession>A0A449B3T3</accession>
<dbReference type="PROSITE" id="PS00687">
    <property type="entry name" value="ALDEHYDE_DEHYDR_GLU"/>
    <property type="match status" value="1"/>
</dbReference>
<dbReference type="OrthoDB" id="9762913at2"/>
<keyword evidence="9" id="KW-1185">Reference proteome</keyword>
<dbReference type="InterPro" id="IPR016161">
    <property type="entry name" value="Ald_DH/histidinol_DH"/>
</dbReference>
<dbReference type="InterPro" id="IPR016163">
    <property type="entry name" value="Ald_DH_C"/>
</dbReference>
<protein>
    <recommendedName>
        <fullName evidence="3">Aldehyde dehydrogenase</fullName>
    </recommendedName>
</protein>
<gene>
    <name evidence="8" type="primary">calB</name>
    <name evidence="8" type="ORF">NCTC10168_00181</name>
</gene>
<feature type="active site" evidence="4 5">
    <location>
        <position position="191"/>
    </location>
</feature>
<dbReference type="EMBL" id="LR215037">
    <property type="protein sequence ID" value="VEU75264.1"/>
    <property type="molecule type" value="Genomic_DNA"/>
</dbReference>
<dbReference type="InterPro" id="IPR012394">
    <property type="entry name" value="Aldehyde_DH_NAD(P)"/>
</dbReference>
<dbReference type="GO" id="GO:0004029">
    <property type="term" value="F:aldehyde dehydrogenase (NAD+) activity"/>
    <property type="evidence" value="ECO:0007669"/>
    <property type="project" value="TreeGrafter"/>
</dbReference>
<dbReference type="Proteomes" id="UP000290243">
    <property type="component" value="Chromosome"/>
</dbReference>
<evidence type="ECO:0000256" key="5">
    <source>
        <dbReference type="PROSITE-ProRule" id="PRU10007"/>
    </source>
</evidence>
<evidence type="ECO:0000256" key="3">
    <source>
        <dbReference type="PIRNR" id="PIRNR036492"/>
    </source>
</evidence>
<dbReference type="GO" id="GO:0006081">
    <property type="term" value="P:aldehyde metabolic process"/>
    <property type="evidence" value="ECO:0007669"/>
    <property type="project" value="InterPro"/>
</dbReference>
<dbReference type="PIRSF" id="PIRSF036492">
    <property type="entry name" value="ALDH"/>
    <property type="match status" value="1"/>
</dbReference>
<dbReference type="InterPro" id="IPR016162">
    <property type="entry name" value="Ald_DH_N"/>
</dbReference>
<evidence type="ECO:0000259" key="7">
    <source>
        <dbReference type="Pfam" id="PF00171"/>
    </source>
</evidence>
<evidence type="ECO:0000256" key="4">
    <source>
        <dbReference type="PIRSR" id="PIRSR036492-1"/>
    </source>
</evidence>
<evidence type="ECO:0000256" key="2">
    <source>
        <dbReference type="ARBA" id="ARBA00023002"/>
    </source>
</evidence>
<dbReference type="Gene3D" id="3.40.309.10">
    <property type="entry name" value="Aldehyde Dehydrogenase, Chain A, domain 2"/>
    <property type="match status" value="1"/>
</dbReference>
<proteinExistence type="inferred from homology"/>
<name>A0A449B3T3_9BACT</name>
<sequence>MIDIKERIKYLKLLKKWITNNRERIYKSLFSDLNKSNLESEISEISPVIHEINLYLKNIKKWAKRKRVKKPIHYIGSNFYKQAFPYGKALLITPWNYPINISLISFINAFGAGNEVLLKPSKFSVNSSSLLKEIANEVFENNYLKVFLGEKEISIKLLEEKIDIIFFTGNSAVGKNIYKKAAEKMIPCILELGGKSPVIVDESANIEKTAKRIIFGKMLNAGQTCVAPDYVYVHKSIKRKLVSALNLQYKNIYGLNSLNNRYLPKIISENHFDRIKKFNLPINYNENRQIEFYIHESNLKDKIMQEEIFAPILPILEFNNLNEVIDNINNNYKSPLALYIFSKNNKNIEQIINNIQSGGVGINDTILQIANNNLGFGGVGNSGIGRYHGKDGFESFSQIRNIVKTNNKWDLNIRYKYLGNEKKKIKKIIKLTKSN</sequence>
<evidence type="ECO:0000256" key="1">
    <source>
        <dbReference type="ARBA" id="ARBA00009986"/>
    </source>
</evidence>
<keyword evidence="2 3" id="KW-0560">Oxidoreductase</keyword>
<organism evidence="8 9">
    <name type="scientific">Mycoplasmopsis maculosa</name>
    <dbReference type="NCBI Taxonomy" id="114885"/>
    <lineage>
        <taxon>Bacteria</taxon>
        <taxon>Bacillati</taxon>
        <taxon>Mycoplasmatota</taxon>
        <taxon>Mycoplasmoidales</taxon>
        <taxon>Metamycoplasmataceae</taxon>
        <taxon>Mycoplasmopsis</taxon>
    </lineage>
</organism>
<evidence type="ECO:0000313" key="8">
    <source>
        <dbReference type="EMBL" id="VEU75264.1"/>
    </source>
</evidence>
<evidence type="ECO:0000313" key="9">
    <source>
        <dbReference type="Proteomes" id="UP000290243"/>
    </source>
</evidence>
<feature type="active site" evidence="4">
    <location>
        <position position="225"/>
    </location>
</feature>
<dbReference type="InterPro" id="IPR015590">
    <property type="entry name" value="Aldehyde_DH_dom"/>
</dbReference>
<dbReference type="InterPro" id="IPR029510">
    <property type="entry name" value="Ald_DH_CS_GLU"/>
</dbReference>
<dbReference type="GO" id="GO:0005737">
    <property type="term" value="C:cytoplasm"/>
    <property type="evidence" value="ECO:0007669"/>
    <property type="project" value="TreeGrafter"/>
</dbReference>
<dbReference type="PANTHER" id="PTHR43570">
    <property type="entry name" value="ALDEHYDE DEHYDROGENASE"/>
    <property type="match status" value="1"/>
</dbReference>
<dbReference type="Pfam" id="PF00171">
    <property type="entry name" value="Aldedh"/>
    <property type="match status" value="1"/>
</dbReference>
<dbReference type="Gene3D" id="3.40.605.10">
    <property type="entry name" value="Aldehyde Dehydrogenase, Chain A, domain 1"/>
    <property type="match status" value="1"/>
</dbReference>
<feature type="domain" description="Aldehyde dehydrogenase" evidence="7">
    <location>
        <begin position="3"/>
        <end position="401"/>
    </location>
</feature>
<comment type="similarity">
    <text evidence="1 3 6">Belongs to the aldehyde dehydrogenase family.</text>
</comment>